<reference evidence="2" key="1">
    <citation type="submission" date="2009-08" db="EMBL/GenBank/DDBJ databases">
        <title>Annotation of Salpingoeca rosetta.</title>
        <authorList>
            <consortium name="The Broad Institute Genome Sequencing Platform"/>
            <person name="Russ C."/>
            <person name="Cuomo C."/>
            <person name="Burger G."/>
            <person name="Gray M.W."/>
            <person name="Holland P.W.H."/>
            <person name="King N."/>
            <person name="Lang F.B.F."/>
            <person name="Roger A.J."/>
            <person name="Ruiz-Trillo I."/>
            <person name="Young S.K."/>
            <person name="Zeng Q."/>
            <person name="Gargeya S."/>
            <person name="Alvarado L."/>
            <person name="Berlin A."/>
            <person name="Chapman S.B."/>
            <person name="Chen Z."/>
            <person name="Freedman E."/>
            <person name="Gellesch M."/>
            <person name="Goldberg J."/>
            <person name="Griggs A."/>
            <person name="Gujja S."/>
            <person name="Heilman E."/>
            <person name="Heiman D."/>
            <person name="Howarth C."/>
            <person name="Mehta T."/>
            <person name="Neiman D."/>
            <person name="Pearson M."/>
            <person name="Roberts A."/>
            <person name="Saif S."/>
            <person name="Shea T."/>
            <person name="Shenoy N."/>
            <person name="Sisk P."/>
            <person name="Stolte C."/>
            <person name="Sykes S."/>
            <person name="White J."/>
            <person name="Yandava C."/>
            <person name="Haas B."/>
            <person name="Nusbaum C."/>
            <person name="Birren B."/>
        </authorList>
    </citation>
    <scope>NUCLEOTIDE SEQUENCE [LARGE SCALE GENOMIC DNA]</scope>
    <source>
        <strain evidence="2">ATCC 50818</strain>
    </source>
</reference>
<dbReference type="EMBL" id="GL832971">
    <property type="protein sequence ID" value="EGD75194.1"/>
    <property type="molecule type" value="Genomic_DNA"/>
</dbReference>
<feature type="compositionally biased region" description="Basic and acidic residues" evidence="1">
    <location>
        <begin position="118"/>
        <end position="144"/>
    </location>
</feature>
<evidence type="ECO:0000313" key="2">
    <source>
        <dbReference type="EMBL" id="EGD75194.1"/>
    </source>
</evidence>
<keyword evidence="3" id="KW-1185">Reference proteome</keyword>
<evidence type="ECO:0000313" key="3">
    <source>
        <dbReference type="Proteomes" id="UP000007799"/>
    </source>
</evidence>
<dbReference type="GeneID" id="16072807"/>
<proteinExistence type="predicted"/>
<dbReference type="RefSeq" id="XP_004992247.1">
    <property type="nucleotide sequence ID" value="XM_004992190.1"/>
</dbReference>
<dbReference type="AlphaFoldDB" id="F2UEZ4"/>
<accession>F2UEZ4</accession>
<feature type="region of interest" description="Disordered" evidence="1">
    <location>
        <begin position="731"/>
        <end position="776"/>
    </location>
</feature>
<feature type="compositionally biased region" description="Acidic residues" evidence="1">
    <location>
        <begin position="742"/>
        <end position="772"/>
    </location>
</feature>
<dbReference type="STRING" id="946362.F2UEZ4"/>
<dbReference type="InParanoid" id="F2UEZ4"/>
<protein>
    <submittedName>
        <fullName evidence="2">Uncharacterized protein</fullName>
    </submittedName>
</protein>
<gene>
    <name evidence="2" type="ORF">PTSG_06847</name>
</gene>
<feature type="compositionally biased region" description="Polar residues" evidence="1">
    <location>
        <begin position="104"/>
        <end position="116"/>
    </location>
</feature>
<sequence length="800" mass="89762">MSVPSSPTPPPPVRLGVLDWAAVAHHVLTDTSTASDDRNRVRTFLQLMFTCRELYHDLPRAMPKWILADALWRTHPYTQQPVRVVVSDWLDTFQRDLFHESTTPLAMAKASQSQRLQAEPKGEQHQDQQQDQQQDQHQDQRQDQQQDQLQDQQQDQLQDQQQDQLQDRQQRRGSLRKHRGRSSTECNEQQPLDSLWLKPAWYTMVATLEEPRHASHLLRLRNLMSRAHTEHLFVALRVHAPSLKIHNAKSVVVVFKAAVDTIDLRNIDCVEWSVWGSDPPEAVVENVRSMKVLGSEHSAFNRFADVSMLAGVSVAEVRSLNRRNPLTDITALAHVHSVTLVDLRHITDLSPLRNVPGTVYIKTCERVLAQELTLHARHVELRFMRGLPGALCAPDAETIVLSNCDRLQALECGAGLKDLNLSGCYALTSIVSPPGTVIETAEVHSPRHSDLLWDALHHQRIRTLKTNVVRDELQHTPDGVPRTLSQLVDRLLVHVDKLELSVCFLKELAELPPNDRIEVDVRCSVGDTKIKGPVPPFVKRLAVDVSKPFDVSILADLRRLRLRALPFIQQEAELIRVNALSGLQEVIVEGCALRGCICGCKTVHLKKCEVNVGVQGAREVHVNDCTGDVSVTDTERLCVARGAVTFKEVRNVVHMTVRGDTAPARLVPFTIEYASDITTCCLWRCDISGFNSYTSVRHLYINSCRVDAARLLAKQDMPLSHAVHVSQLLIQHSQHGERPTDGVDDSGDVDDGGDGGDGDDGLDDDDGVDDDMPPFPHNFTLVNRTMHDLRSVFTPWLPES</sequence>
<feature type="region of interest" description="Disordered" evidence="1">
    <location>
        <begin position="104"/>
        <end position="189"/>
    </location>
</feature>
<feature type="compositionally biased region" description="Basic residues" evidence="1">
    <location>
        <begin position="171"/>
        <end position="181"/>
    </location>
</feature>
<dbReference type="Proteomes" id="UP000007799">
    <property type="component" value="Unassembled WGS sequence"/>
</dbReference>
<name>F2UEZ4_SALR5</name>
<organism evidence="3">
    <name type="scientific">Salpingoeca rosetta (strain ATCC 50818 / BSB-021)</name>
    <dbReference type="NCBI Taxonomy" id="946362"/>
    <lineage>
        <taxon>Eukaryota</taxon>
        <taxon>Choanoflagellata</taxon>
        <taxon>Craspedida</taxon>
        <taxon>Salpingoecidae</taxon>
        <taxon>Salpingoeca</taxon>
    </lineage>
</organism>
<evidence type="ECO:0000256" key="1">
    <source>
        <dbReference type="SAM" id="MobiDB-lite"/>
    </source>
</evidence>
<dbReference type="KEGG" id="sre:PTSG_06847"/>
<feature type="compositionally biased region" description="Low complexity" evidence="1">
    <location>
        <begin position="145"/>
        <end position="164"/>
    </location>
</feature>